<geneLocation type="plastid" evidence="5"/>
<evidence type="ECO:0000256" key="4">
    <source>
        <dbReference type="ARBA" id="ARBA00022640"/>
    </source>
</evidence>
<protein>
    <recommendedName>
        <fullName evidence="3">Uncharacterized protein ycf35</fullName>
    </recommendedName>
</protein>
<evidence type="ECO:0000256" key="2">
    <source>
        <dbReference type="ARBA" id="ARBA00009068"/>
    </source>
</evidence>
<reference evidence="6" key="1">
    <citation type="journal article" date="2017" name="BMC Genomics">
        <title>Complete chloroplast genome of Gracilaria firma (Gracilariaceae, Rhodophyta), with discussion on the use of chloroplast phylogenomics in the subclass Rhodymeniophycidae.</title>
        <authorList>
            <person name="Ng P.K."/>
            <person name="Lin S.M."/>
            <person name="Lim P.E."/>
            <person name="Liu L.C."/>
            <person name="Chen C.M."/>
            <person name="Pai T.W."/>
        </authorList>
    </citation>
    <scope>NUCLEOTIDE SEQUENCE [LARGE SCALE GENOMIC DNA]</scope>
</reference>
<dbReference type="Proteomes" id="UP000307987">
    <property type="component" value="Plastid JFC0032_plastid"/>
</dbReference>
<evidence type="ECO:0000313" key="5">
    <source>
        <dbReference type="EMBL" id="CRF40047.1"/>
    </source>
</evidence>
<proteinExistence type="inferred from homology"/>
<dbReference type="InterPro" id="IPR009666">
    <property type="entry name" value="Uncharacterised_Ycf35"/>
</dbReference>
<accession>A0A0G4KAZ3</accession>
<keyword evidence="4 5" id="KW-0934">Plastid</keyword>
<dbReference type="PANTHER" id="PTHR39638:SF2">
    <property type="entry name" value="YCF35"/>
    <property type="match status" value="1"/>
</dbReference>
<sequence length="128" mass="14930">MSHFSKIKTNIYDNNVLVKTLNDMGFICKYSMDSLSSRDIFVYDTFNTDKYLFVFTWNGNFYNLLADLQLWSLDVDFSYFMDSLSQMYAYNIILNQGLLSGFNKVSENTISDGSIKIKLKKWSSSDCY</sequence>
<name>A0A0G4KAZ3_9FLOR</name>
<dbReference type="EMBL" id="LN833431">
    <property type="protein sequence ID" value="CRF40047.1"/>
    <property type="molecule type" value="Genomic_DNA"/>
</dbReference>
<dbReference type="PANTHER" id="PTHR39638">
    <property type="entry name" value="YCF35"/>
    <property type="match status" value="1"/>
</dbReference>
<dbReference type="AlphaFoldDB" id="A0A0G4KAZ3"/>
<evidence type="ECO:0000313" key="6">
    <source>
        <dbReference type="Proteomes" id="UP000307987"/>
    </source>
</evidence>
<comment type="subcellular location">
    <subcellularLocation>
        <location evidence="1">Plastid</location>
    </subcellularLocation>
</comment>
<evidence type="ECO:0000256" key="1">
    <source>
        <dbReference type="ARBA" id="ARBA00004474"/>
    </source>
</evidence>
<organism evidence="5 6">
    <name type="scientific">Laurencia snackeyi</name>
    <dbReference type="NCBI Taxonomy" id="1858662"/>
    <lineage>
        <taxon>Eukaryota</taxon>
        <taxon>Rhodophyta</taxon>
        <taxon>Florideophyceae</taxon>
        <taxon>Rhodymeniophycidae</taxon>
        <taxon>Ceramiales</taxon>
        <taxon>Rhodomelaceae</taxon>
        <taxon>Laurencieae</taxon>
        <taxon>Laurencia</taxon>
    </lineage>
</organism>
<dbReference type="GO" id="GO:0009536">
    <property type="term" value="C:plastid"/>
    <property type="evidence" value="ECO:0007669"/>
    <property type="project" value="UniProtKB-SubCell"/>
</dbReference>
<gene>
    <name evidence="5" type="primary">ycf35</name>
</gene>
<dbReference type="Pfam" id="PF06868">
    <property type="entry name" value="DUF1257"/>
    <property type="match status" value="1"/>
</dbReference>
<comment type="similarity">
    <text evidence="2">Belongs to the ycf35 family.</text>
</comment>
<evidence type="ECO:0000256" key="3">
    <source>
        <dbReference type="ARBA" id="ARBA00021585"/>
    </source>
</evidence>